<evidence type="ECO:0000256" key="1">
    <source>
        <dbReference type="ARBA" id="ARBA00006192"/>
    </source>
</evidence>
<comment type="similarity">
    <text evidence="1">Belongs to the CCM1 family.</text>
</comment>
<evidence type="ECO:0000256" key="2">
    <source>
        <dbReference type="ARBA" id="ARBA00022737"/>
    </source>
</evidence>
<dbReference type="InterPro" id="IPR002885">
    <property type="entry name" value="PPR_rpt"/>
</dbReference>
<comment type="subunit">
    <text evidence="4">Binds to mitochondrial small subunit 15S rRNA.</text>
</comment>
<dbReference type="Proteomes" id="UP000518752">
    <property type="component" value="Unassembled WGS sequence"/>
</dbReference>
<feature type="region of interest" description="Disordered" evidence="6">
    <location>
        <begin position="151"/>
        <end position="217"/>
    </location>
</feature>
<evidence type="ECO:0008006" key="9">
    <source>
        <dbReference type="Google" id="ProtNLM"/>
    </source>
</evidence>
<evidence type="ECO:0000313" key="8">
    <source>
        <dbReference type="Proteomes" id="UP000518752"/>
    </source>
</evidence>
<reference evidence="7 8" key="1">
    <citation type="journal article" date="2020" name="ISME J.">
        <title>Uncovering the hidden diversity of litter-decomposition mechanisms in mushroom-forming fungi.</title>
        <authorList>
            <person name="Floudas D."/>
            <person name="Bentzer J."/>
            <person name="Ahren D."/>
            <person name="Johansson T."/>
            <person name="Persson P."/>
            <person name="Tunlid A."/>
        </authorList>
    </citation>
    <scope>NUCLEOTIDE SEQUENCE [LARGE SCALE GENOMIC DNA]</scope>
    <source>
        <strain evidence="7 8">CBS 406.79</strain>
    </source>
</reference>
<dbReference type="OrthoDB" id="411857at2759"/>
<protein>
    <recommendedName>
        <fullName evidence="9">Pentacotripeptide-repeat region of PRORP domain-containing protein</fullName>
    </recommendedName>
</protein>
<comment type="function">
    <text evidence="3">Regulates mitochondrial small subunit maturation by controlling 15S rRNA 5'-end processing. Localizes to the 5' precursor of the 15S rRNA in a position that is subsequently occupied by mS47 in the mature yeast mtSSU. Uses structure and sequence-specific RNA recognition, binding to a single-stranded region of the precursor and specifically recognizing bases -6 to -1. The exchange of Ccm1 for mS47 is coupled to the irreversible removal of precursor rRNA that is accompanied by conformational changes of the mitoribosomal proteins uS5m and mS26. These conformational changes signal completion of 5'-end rRNA processing through protection of the mature 5'-end of the 15S rRNA and stabilization of mS47. The removal of the 5' precursor together with the dissociation of Ccm1 may be catalyzed by the 5'-3' exoribonuclease Pet127. Involved in the specific removal of group I introns in mitochondrial encoded transcripts.</text>
</comment>
<feature type="repeat" description="PPR" evidence="5">
    <location>
        <begin position="465"/>
        <end position="499"/>
    </location>
</feature>
<organism evidence="7 8">
    <name type="scientific">Collybiopsis confluens</name>
    <dbReference type="NCBI Taxonomy" id="2823264"/>
    <lineage>
        <taxon>Eukaryota</taxon>
        <taxon>Fungi</taxon>
        <taxon>Dikarya</taxon>
        <taxon>Basidiomycota</taxon>
        <taxon>Agaricomycotina</taxon>
        <taxon>Agaricomycetes</taxon>
        <taxon>Agaricomycetidae</taxon>
        <taxon>Agaricales</taxon>
        <taxon>Marasmiineae</taxon>
        <taxon>Omphalotaceae</taxon>
        <taxon>Collybiopsis</taxon>
    </lineage>
</organism>
<comment type="caution">
    <text evidence="7">The sequence shown here is derived from an EMBL/GenBank/DDBJ whole genome shotgun (WGS) entry which is preliminary data.</text>
</comment>
<keyword evidence="2" id="KW-0677">Repeat</keyword>
<dbReference type="Pfam" id="PF01535">
    <property type="entry name" value="PPR"/>
    <property type="match status" value="4"/>
</dbReference>
<dbReference type="Gene3D" id="1.25.40.10">
    <property type="entry name" value="Tetratricopeptide repeat domain"/>
    <property type="match status" value="4"/>
</dbReference>
<feature type="compositionally biased region" description="Low complexity" evidence="6">
    <location>
        <begin position="32"/>
        <end position="45"/>
    </location>
</feature>
<evidence type="ECO:0000256" key="6">
    <source>
        <dbReference type="SAM" id="MobiDB-lite"/>
    </source>
</evidence>
<accession>A0A8H5HU94</accession>
<dbReference type="EMBL" id="JAACJN010000022">
    <property type="protein sequence ID" value="KAF5389404.1"/>
    <property type="molecule type" value="Genomic_DNA"/>
</dbReference>
<feature type="compositionally biased region" description="Polar residues" evidence="6">
    <location>
        <begin position="197"/>
        <end position="210"/>
    </location>
</feature>
<sequence length="1393" mass="154404">MLPLPNVAYATSRVATTIGQSSSIRNALHLQSSSSPSPKSNSPGSNYFHQNRGSSKPLYNYFDQANSGSKGSRFTHGFLGASRVVTQVQPVITSDTGYTQTDEHEQVVVVKPQKRPRSHSVSYTSRERPHKLGVLSSVQVHARSLHAFAHPLTTDDLPTQPAADPAPRLSRRNSTASITRPDSPIDAPPPPLPHSAGQINNVNTDAQRVSTPKAASDTIDRSDHYRAFLHAQSTGDHELALLAVNNFRAAFTANLYTPSIIDFNAAFEALYNTRPQGSPLADMQELYNAMIRLNIYPNHRTYIVLILSHCNRDQEVVWALNGMEQRLRARSMHDPSKPHTLSPDHQAQKDSLERENNFSSAVSLFRILRTLPYRENIYFRIFPALLHSCAYYGAIDAAIMIWETVEQHSLMPFAVLYKYMIQTFARAGEIDAAEDVFTDFRERANAGRISWATENGDHAGPARAAVQVWNVMIEAYFKSGKPDMAIGLVQKMLEPREAANLFHLPFPAPSTYTTIIAGFCISGDYESAMSWFDTLVDQSTAPGHPFDPSLTPSRPDTLAWRVLFEKLSQKPKTLTALNTVWSRFLEVAGPDSIIPRTVDRCLVANANLDAVRSIKAAAGGNGISEESLEECAKYLAVARSTVDNTGVTSSYISSIWEAFFDIGLPLEGMNFAFWFFEGRRDLTQVSFRGQVAEFVRLAVSQDWQSIATAQVALQIAFRLTDLCEEADIHVSRPLRLHLMRQYASARAQGLTVASLDPSHVKLLCLTASTLEMLEPHLREGFTGLVPFLEDLIQQRGDVVFPHFGLRARDTVFTGLLFDRSVYQVKSLLEELGLAAVFKDNLDTVMPAITTSSDSSEYSSEISSEEPDTPVTPPSVSSYDTPHTSKQGSHYDGGNSLNMPDRLFVDRHATNQAEGFLLAATRSSGQQGSVVLDKLWRSFTRHLQSGKISSPYILSRMCQAYGRAKDIDKVQVVYSAAQSLLSIMNDKQIQSDAWFLIEDGMIIALAQAGEIDAAHVHRRRILEQRGAPSADAYGGLILHVKDTTDDTSNAMALFNESQMLNVVPNHYLYNNIISKLAKARKADAALKLFASMKASGNLPSSITYGAVIGACARVGDAASAETLYAEMTLSPNFKPRIPPFNTMMQLYTTVKPNRDRALFYYNEILRYNVVPSAYTYKLLMEAYALEPLDIPSMERVFEELAKDPKLELQGTHFATLINAYGCVAKDLDKAVTVYQSIFNHPRRPVVDALVFEALANVFVAHRRIDLMPRLIAKMNETDVHITAYIVNVMIKGYAAVGDVEKSRELFESLVDPPEGVAAFHNHAPHEPSITPLVSPMAPVYREPSTWEAMVRAELGSGARERAVALIARLEARKYPEAVVNRIRGIMIDHSQVIP</sequence>
<dbReference type="NCBIfam" id="TIGR00756">
    <property type="entry name" value="PPR"/>
    <property type="match status" value="3"/>
</dbReference>
<proteinExistence type="inferred from homology"/>
<gene>
    <name evidence="7" type="ORF">D9757_004399</name>
</gene>
<feature type="compositionally biased region" description="Low complexity" evidence="6">
    <location>
        <begin position="851"/>
        <end position="861"/>
    </location>
</feature>
<dbReference type="PROSITE" id="PS51375">
    <property type="entry name" value="PPR"/>
    <property type="match status" value="3"/>
</dbReference>
<feature type="repeat" description="PPR" evidence="5">
    <location>
        <begin position="1064"/>
        <end position="1098"/>
    </location>
</feature>
<dbReference type="Pfam" id="PF13041">
    <property type="entry name" value="PPR_2"/>
    <property type="match status" value="1"/>
</dbReference>
<dbReference type="InterPro" id="IPR011990">
    <property type="entry name" value="TPR-like_helical_dom_sf"/>
</dbReference>
<feature type="repeat" description="PPR" evidence="5">
    <location>
        <begin position="508"/>
        <end position="542"/>
    </location>
</feature>
<evidence type="ECO:0000256" key="5">
    <source>
        <dbReference type="PROSITE-ProRule" id="PRU00708"/>
    </source>
</evidence>
<feature type="region of interest" description="Disordered" evidence="6">
    <location>
        <begin position="30"/>
        <end position="52"/>
    </location>
</feature>
<evidence type="ECO:0000256" key="3">
    <source>
        <dbReference type="ARBA" id="ARBA00044493"/>
    </source>
</evidence>
<keyword evidence="8" id="KW-1185">Reference proteome</keyword>
<feature type="region of interest" description="Disordered" evidence="6">
    <location>
        <begin position="329"/>
        <end position="352"/>
    </location>
</feature>
<dbReference type="PANTHER" id="PTHR47447">
    <property type="entry name" value="OS03G0856100 PROTEIN"/>
    <property type="match status" value="1"/>
</dbReference>
<evidence type="ECO:0000256" key="4">
    <source>
        <dbReference type="ARBA" id="ARBA00044511"/>
    </source>
</evidence>
<evidence type="ECO:0000313" key="7">
    <source>
        <dbReference type="EMBL" id="KAF5389404.1"/>
    </source>
</evidence>
<dbReference type="PANTHER" id="PTHR47447:SF17">
    <property type="entry name" value="OS12G0638900 PROTEIN"/>
    <property type="match status" value="1"/>
</dbReference>
<name>A0A8H5HU94_9AGAR</name>
<feature type="region of interest" description="Disordered" evidence="6">
    <location>
        <begin position="849"/>
        <end position="892"/>
    </location>
</feature>